<dbReference type="GO" id="GO:0016301">
    <property type="term" value="F:kinase activity"/>
    <property type="evidence" value="ECO:0007669"/>
    <property type="project" value="TreeGrafter"/>
</dbReference>
<dbReference type="PANTHER" id="PTHR46008:SF2">
    <property type="entry name" value="LEAF RUST 10 DISEASE-RESISTANCE LOCUS RECEPTOR-LIKE PROTEIN KINASE-LIKE 1.4"/>
    <property type="match status" value="1"/>
</dbReference>
<evidence type="ECO:0000313" key="4">
    <source>
        <dbReference type="EMBL" id="KAK7280444.1"/>
    </source>
</evidence>
<gene>
    <name evidence="4" type="ORF">RJT34_25508</name>
</gene>
<reference evidence="4 5" key="1">
    <citation type="submission" date="2024-01" db="EMBL/GenBank/DDBJ databases">
        <title>The genomes of 5 underutilized Papilionoideae crops provide insights into root nodulation and disease resistance.</title>
        <authorList>
            <person name="Yuan L."/>
        </authorList>
    </citation>
    <scope>NUCLEOTIDE SEQUENCE [LARGE SCALE GENOMIC DNA]</scope>
    <source>
        <strain evidence="4">LY-2023</strain>
        <tissue evidence="4">Leaf</tissue>
    </source>
</reference>
<proteinExistence type="predicted"/>
<name>A0AAN9FS46_CLITE</name>
<evidence type="ECO:0000256" key="2">
    <source>
        <dbReference type="ARBA" id="ARBA00022840"/>
    </source>
</evidence>
<dbReference type="AlphaFoldDB" id="A0AAN9FS46"/>
<dbReference type="Gene3D" id="1.10.510.10">
    <property type="entry name" value="Transferase(Phosphotransferase) domain 1"/>
    <property type="match status" value="1"/>
</dbReference>
<dbReference type="Proteomes" id="UP001359559">
    <property type="component" value="Unassembled WGS sequence"/>
</dbReference>
<evidence type="ECO:0000256" key="1">
    <source>
        <dbReference type="ARBA" id="ARBA00022741"/>
    </source>
</evidence>
<feature type="region of interest" description="Disordered" evidence="3">
    <location>
        <begin position="121"/>
        <end position="158"/>
    </location>
</feature>
<feature type="compositionally biased region" description="Polar residues" evidence="3">
    <location>
        <begin position="129"/>
        <end position="138"/>
    </location>
</feature>
<dbReference type="GO" id="GO:0005524">
    <property type="term" value="F:ATP binding"/>
    <property type="evidence" value="ECO:0007669"/>
    <property type="project" value="UniProtKB-KW"/>
</dbReference>
<evidence type="ECO:0000313" key="5">
    <source>
        <dbReference type="Proteomes" id="UP001359559"/>
    </source>
</evidence>
<dbReference type="EMBL" id="JAYKXN010000006">
    <property type="protein sequence ID" value="KAK7280444.1"/>
    <property type="molecule type" value="Genomic_DNA"/>
</dbReference>
<sequence length="170" mass="18796">MDEINLADLAITKIQKGAIDDLVDPSLGFGSDDEVKRKITLVAELAFQCLQRHKELRPSMDEVLEVLSKIESGKDDVGNIEKVKVQGAGLSHDDENLSLPLSPDHGVVKLLRNMELTPSPKAVTDKWNSESTTPNITEETVRRPKEARSRDQEPRTTIGYAHEAVANIES</sequence>
<keyword evidence="1" id="KW-0547">Nucleotide-binding</keyword>
<feature type="compositionally biased region" description="Basic and acidic residues" evidence="3">
    <location>
        <begin position="139"/>
        <end position="154"/>
    </location>
</feature>
<protein>
    <submittedName>
        <fullName evidence="4">Uncharacterized protein</fullName>
    </submittedName>
</protein>
<evidence type="ECO:0000256" key="3">
    <source>
        <dbReference type="SAM" id="MobiDB-lite"/>
    </source>
</evidence>
<organism evidence="4 5">
    <name type="scientific">Clitoria ternatea</name>
    <name type="common">Butterfly pea</name>
    <dbReference type="NCBI Taxonomy" id="43366"/>
    <lineage>
        <taxon>Eukaryota</taxon>
        <taxon>Viridiplantae</taxon>
        <taxon>Streptophyta</taxon>
        <taxon>Embryophyta</taxon>
        <taxon>Tracheophyta</taxon>
        <taxon>Spermatophyta</taxon>
        <taxon>Magnoliopsida</taxon>
        <taxon>eudicotyledons</taxon>
        <taxon>Gunneridae</taxon>
        <taxon>Pentapetalae</taxon>
        <taxon>rosids</taxon>
        <taxon>fabids</taxon>
        <taxon>Fabales</taxon>
        <taxon>Fabaceae</taxon>
        <taxon>Papilionoideae</taxon>
        <taxon>50 kb inversion clade</taxon>
        <taxon>NPAAA clade</taxon>
        <taxon>indigoferoid/millettioid clade</taxon>
        <taxon>Phaseoleae</taxon>
        <taxon>Clitoria</taxon>
    </lineage>
</organism>
<accession>A0AAN9FS46</accession>
<dbReference type="PANTHER" id="PTHR46008">
    <property type="entry name" value="LEAF RUST 10 DISEASE-RESISTANCE LOCUS RECEPTOR-LIKE PROTEIN KINASE-LIKE 1.4"/>
    <property type="match status" value="1"/>
</dbReference>
<keyword evidence="5" id="KW-1185">Reference proteome</keyword>
<comment type="caution">
    <text evidence="4">The sequence shown here is derived from an EMBL/GenBank/DDBJ whole genome shotgun (WGS) entry which is preliminary data.</text>
</comment>
<keyword evidence="2" id="KW-0067">ATP-binding</keyword>